<dbReference type="PROSITE" id="PS01124">
    <property type="entry name" value="HTH_ARAC_FAMILY_2"/>
    <property type="match status" value="1"/>
</dbReference>
<keyword evidence="3" id="KW-0804">Transcription</keyword>
<reference evidence="6" key="1">
    <citation type="journal article" date="2019" name="Int. J. Syst. Evol. Microbiol.">
        <title>The Global Catalogue of Microorganisms (GCM) 10K type strain sequencing project: providing services to taxonomists for standard genome sequencing and annotation.</title>
        <authorList>
            <consortium name="The Broad Institute Genomics Platform"/>
            <consortium name="The Broad Institute Genome Sequencing Center for Infectious Disease"/>
            <person name="Wu L."/>
            <person name="Ma J."/>
        </authorList>
    </citation>
    <scope>NUCLEOTIDE SEQUENCE [LARGE SCALE GENOMIC DNA]</scope>
    <source>
        <strain evidence="6">KCTC 52438</strain>
    </source>
</reference>
<feature type="domain" description="HTH araC/xylS-type" evidence="4">
    <location>
        <begin position="247"/>
        <end position="345"/>
    </location>
</feature>
<evidence type="ECO:0000259" key="4">
    <source>
        <dbReference type="PROSITE" id="PS01124"/>
    </source>
</evidence>
<proteinExistence type="predicted"/>
<sequence>MLNNLLITSDASNLISDFVKTYLSDHVSSDIEFSALEAQLHQVTNAQHLSFEQWWVLLETLQATFNFPALGLKIGEFVKVEYFGCLGYLLKTSQDLEQALRCFERFQRLLYDGNRAALTFESDSQERFLAKLIWEADYGYSNQLSDELLISALVSLAREMLADDTIKPIQIDFTNQVPSENETIYRAYFDCEVNFGQPNLCVTFPASYFSLPIQGSDQQLHQLMNTQAENLLEQAPNADQDEDNFLIKVRKVLVRALQEGEPTVEAVAKQFFMSPRSLHRRLNDEGVVFRDLLKETRMLLAKQYLKDKKMSLPEVALMLGYSEQSAFSRAFKLWFGETPLQYQKRLL</sequence>
<accession>A0ABV7HLJ4</accession>
<dbReference type="SMART" id="SM00342">
    <property type="entry name" value="HTH_ARAC"/>
    <property type="match status" value="1"/>
</dbReference>
<dbReference type="Gene3D" id="1.10.10.60">
    <property type="entry name" value="Homeodomain-like"/>
    <property type="match status" value="1"/>
</dbReference>
<dbReference type="Pfam" id="PF12625">
    <property type="entry name" value="Arabinose_bd"/>
    <property type="match status" value="1"/>
</dbReference>
<name>A0ABV7HLJ4_9GAMM</name>
<dbReference type="InterPro" id="IPR018060">
    <property type="entry name" value="HTH_AraC"/>
</dbReference>
<keyword evidence="6" id="KW-1185">Reference proteome</keyword>
<dbReference type="InterPro" id="IPR009057">
    <property type="entry name" value="Homeodomain-like_sf"/>
</dbReference>
<evidence type="ECO:0000256" key="1">
    <source>
        <dbReference type="ARBA" id="ARBA00023015"/>
    </source>
</evidence>
<dbReference type="Proteomes" id="UP001595476">
    <property type="component" value="Unassembled WGS sequence"/>
</dbReference>
<keyword evidence="1" id="KW-0805">Transcription regulation</keyword>
<organism evidence="5 6">
    <name type="scientific">Litoribrevibacter euphylliae</name>
    <dbReference type="NCBI Taxonomy" id="1834034"/>
    <lineage>
        <taxon>Bacteria</taxon>
        <taxon>Pseudomonadati</taxon>
        <taxon>Pseudomonadota</taxon>
        <taxon>Gammaproteobacteria</taxon>
        <taxon>Oceanospirillales</taxon>
        <taxon>Oceanospirillaceae</taxon>
        <taxon>Litoribrevibacter</taxon>
    </lineage>
</organism>
<dbReference type="SUPFAM" id="SSF46689">
    <property type="entry name" value="Homeodomain-like"/>
    <property type="match status" value="1"/>
</dbReference>
<gene>
    <name evidence="5" type="ORF">ACFOEK_19955</name>
</gene>
<dbReference type="PANTHER" id="PTHR47894">
    <property type="entry name" value="HTH-TYPE TRANSCRIPTIONAL REGULATOR GADX"/>
    <property type="match status" value="1"/>
</dbReference>
<evidence type="ECO:0000256" key="3">
    <source>
        <dbReference type="ARBA" id="ARBA00023163"/>
    </source>
</evidence>
<comment type="caution">
    <text evidence="5">The sequence shown here is derived from an EMBL/GenBank/DDBJ whole genome shotgun (WGS) entry which is preliminary data.</text>
</comment>
<dbReference type="RefSeq" id="WP_386723246.1">
    <property type="nucleotide sequence ID" value="NZ_JBHRSZ010000009.1"/>
</dbReference>
<dbReference type="EMBL" id="JBHRSZ010000009">
    <property type="protein sequence ID" value="MFC3153325.1"/>
    <property type="molecule type" value="Genomic_DNA"/>
</dbReference>
<evidence type="ECO:0000313" key="5">
    <source>
        <dbReference type="EMBL" id="MFC3153325.1"/>
    </source>
</evidence>
<dbReference type="Pfam" id="PF12833">
    <property type="entry name" value="HTH_18"/>
    <property type="match status" value="1"/>
</dbReference>
<dbReference type="PRINTS" id="PR00032">
    <property type="entry name" value="HTHARAC"/>
</dbReference>
<dbReference type="PANTHER" id="PTHR47894:SF1">
    <property type="entry name" value="HTH-TYPE TRANSCRIPTIONAL REGULATOR VQSM"/>
    <property type="match status" value="1"/>
</dbReference>
<dbReference type="PROSITE" id="PS00041">
    <property type="entry name" value="HTH_ARAC_FAMILY_1"/>
    <property type="match status" value="1"/>
</dbReference>
<dbReference type="InterPro" id="IPR020449">
    <property type="entry name" value="Tscrpt_reg_AraC-type_HTH"/>
</dbReference>
<keyword evidence="2" id="KW-0238">DNA-binding</keyword>
<evidence type="ECO:0000313" key="6">
    <source>
        <dbReference type="Proteomes" id="UP001595476"/>
    </source>
</evidence>
<protein>
    <submittedName>
        <fullName evidence="5">AraC family transcriptional regulator ligand-binding domain-containing protein</fullName>
    </submittedName>
</protein>
<evidence type="ECO:0000256" key="2">
    <source>
        <dbReference type="ARBA" id="ARBA00023125"/>
    </source>
</evidence>
<dbReference type="InterPro" id="IPR018062">
    <property type="entry name" value="HTH_AraC-typ_CS"/>
</dbReference>
<dbReference type="InterPro" id="IPR032687">
    <property type="entry name" value="AraC-type_N"/>
</dbReference>